<proteinExistence type="predicted"/>
<dbReference type="Proteomes" id="UP000887576">
    <property type="component" value="Unplaced"/>
</dbReference>
<name>A0AC34Q600_9BILA</name>
<protein>
    <submittedName>
        <fullName evidence="2">NADP-dependent oxidoreductase domain-containing protein</fullName>
    </submittedName>
</protein>
<reference evidence="2" key="1">
    <citation type="submission" date="2022-11" db="UniProtKB">
        <authorList>
            <consortium name="WormBaseParasite"/>
        </authorList>
    </citation>
    <scope>IDENTIFICATION</scope>
</reference>
<accession>A0AC34Q600</accession>
<organism evidence="1 2">
    <name type="scientific">Panagrolaimus sp. JU765</name>
    <dbReference type="NCBI Taxonomy" id="591449"/>
    <lineage>
        <taxon>Eukaryota</taxon>
        <taxon>Metazoa</taxon>
        <taxon>Ecdysozoa</taxon>
        <taxon>Nematoda</taxon>
        <taxon>Chromadorea</taxon>
        <taxon>Rhabditida</taxon>
        <taxon>Tylenchina</taxon>
        <taxon>Panagrolaimomorpha</taxon>
        <taxon>Panagrolaimoidea</taxon>
        <taxon>Panagrolaimidae</taxon>
        <taxon>Panagrolaimus</taxon>
    </lineage>
</organism>
<dbReference type="WBParaSite" id="JU765_v2.g13191.t1">
    <property type="protein sequence ID" value="JU765_v2.g13191.t1"/>
    <property type="gene ID" value="JU765_v2.g13191"/>
</dbReference>
<sequence length="292" mass="33572">MAQPTAKFHDGNEMSLFGLGTYKIVEQGYVDNAIDAALGAGYRMFDTAKFYHNEKQIGEALKKFLPKYNLKRSDVFIITKLWPELEDNFNKTVKGVEESLINLQTDYVDLILIHYPKSNERPDEDKEANQQARKDIWLALEQAKSKKQVRSIGVSNFEPHHILELKNYSSEVPVLNQVEFHPHFTRQNIRDFCKEHNIVFQAYSALARQNEVLVNEPILKNIAKKHNVSVSVVLLSFLVTQGYSVVAKSATKSRILENFTATKVKLTPDEIEEIYTLNKDQPYIRGTPWNVQ</sequence>
<evidence type="ECO:0000313" key="2">
    <source>
        <dbReference type="WBParaSite" id="JU765_v2.g13191.t1"/>
    </source>
</evidence>
<evidence type="ECO:0000313" key="1">
    <source>
        <dbReference type="Proteomes" id="UP000887576"/>
    </source>
</evidence>